<sequence>GLGVIYGWRSIVPLVMPVSLALLTTFAIQAWLGVELNLFSIMGTFLIVGIGVDYAIFYRHGHDHPQVVGMALFLCMMSTLLGFGLLSLSHTYAIHCFGLT</sequence>
<reference evidence="2 3" key="1">
    <citation type="journal article" date="2018" name="Nat. Biotechnol.">
        <title>A standardized bacterial taxonomy based on genome phylogeny substantially revises the tree of life.</title>
        <authorList>
            <person name="Parks D.H."/>
            <person name="Chuvochina M."/>
            <person name="Waite D.W."/>
            <person name="Rinke C."/>
            <person name="Skarshewski A."/>
            <person name="Chaumeil P.A."/>
            <person name="Hugenholtz P."/>
        </authorList>
    </citation>
    <scope>NUCLEOTIDE SEQUENCE [LARGE SCALE GENOMIC DNA]</scope>
    <source>
        <strain evidence="2">UBA9669</strain>
    </source>
</reference>
<evidence type="ECO:0000313" key="3">
    <source>
        <dbReference type="Proteomes" id="UP000263596"/>
    </source>
</evidence>
<gene>
    <name evidence="2" type="ORF">DHW29_14975</name>
</gene>
<dbReference type="Proteomes" id="UP000263596">
    <property type="component" value="Unassembled WGS sequence"/>
</dbReference>
<keyword evidence="1" id="KW-0472">Membrane</keyword>
<keyword evidence="1" id="KW-0812">Transmembrane</keyword>
<dbReference type="AlphaFoldDB" id="A0A3D2ST55"/>
<keyword evidence="1" id="KW-1133">Transmembrane helix</keyword>
<feature type="non-terminal residue" evidence="2">
    <location>
        <position position="100"/>
    </location>
</feature>
<feature type="non-terminal residue" evidence="2">
    <location>
        <position position="1"/>
    </location>
</feature>
<feature type="transmembrane region" description="Helical" evidence="1">
    <location>
        <begin position="38"/>
        <end position="58"/>
    </location>
</feature>
<keyword evidence="2" id="KW-0012">Acyltransferase</keyword>
<feature type="transmembrane region" description="Helical" evidence="1">
    <location>
        <begin position="70"/>
        <end position="94"/>
    </location>
</feature>
<dbReference type="GO" id="GO:0016746">
    <property type="term" value="F:acyltransferase activity"/>
    <property type="evidence" value="ECO:0007669"/>
    <property type="project" value="UniProtKB-KW"/>
</dbReference>
<evidence type="ECO:0000313" key="2">
    <source>
        <dbReference type="EMBL" id="HCK31350.1"/>
    </source>
</evidence>
<evidence type="ECO:0000256" key="1">
    <source>
        <dbReference type="SAM" id="Phobius"/>
    </source>
</evidence>
<dbReference type="EMBL" id="DPVE01000267">
    <property type="protein sequence ID" value="HCK31350.1"/>
    <property type="molecule type" value="Genomic_DNA"/>
</dbReference>
<comment type="caution">
    <text evidence="2">The sequence shown here is derived from an EMBL/GenBank/DDBJ whole genome shotgun (WGS) entry which is preliminary data.</text>
</comment>
<protein>
    <submittedName>
        <fullName evidence="2">Acyl-sn-glycerol-3-phosphate acyltransferase</fullName>
    </submittedName>
</protein>
<name>A0A3D2ST55_9GAMM</name>
<accession>A0A3D2ST55</accession>
<keyword evidence="2" id="KW-0808">Transferase</keyword>
<dbReference type="SUPFAM" id="SSF82866">
    <property type="entry name" value="Multidrug efflux transporter AcrB transmembrane domain"/>
    <property type="match status" value="1"/>
</dbReference>
<feature type="transmembrane region" description="Helical" evidence="1">
    <location>
        <begin position="12"/>
        <end position="32"/>
    </location>
</feature>
<organism evidence="2 3">
    <name type="scientific">Acinetobacter ursingii</name>
    <dbReference type="NCBI Taxonomy" id="108980"/>
    <lineage>
        <taxon>Bacteria</taxon>
        <taxon>Pseudomonadati</taxon>
        <taxon>Pseudomonadota</taxon>
        <taxon>Gammaproteobacteria</taxon>
        <taxon>Moraxellales</taxon>
        <taxon>Moraxellaceae</taxon>
        <taxon>Acinetobacter</taxon>
    </lineage>
</organism>
<dbReference type="Gene3D" id="1.20.1640.10">
    <property type="entry name" value="Multidrug efflux transporter AcrB transmembrane domain"/>
    <property type="match status" value="1"/>
</dbReference>
<proteinExistence type="predicted"/>